<evidence type="ECO:0000256" key="1">
    <source>
        <dbReference type="SAM" id="Coils"/>
    </source>
</evidence>
<dbReference type="AlphaFoldDB" id="A0A9W4UTR0"/>
<dbReference type="Proteomes" id="UP001152607">
    <property type="component" value="Unassembled WGS sequence"/>
</dbReference>
<dbReference type="EMBL" id="CAOQHR010000013">
    <property type="protein sequence ID" value="CAI6342181.1"/>
    <property type="molecule type" value="Genomic_DNA"/>
</dbReference>
<keyword evidence="1" id="KW-0175">Coiled coil</keyword>
<keyword evidence="4" id="KW-1185">Reference proteome</keyword>
<accession>A0A9W4UTR0</accession>
<feature type="region of interest" description="Disordered" evidence="2">
    <location>
        <begin position="171"/>
        <end position="196"/>
    </location>
</feature>
<proteinExistence type="predicted"/>
<evidence type="ECO:0000313" key="3">
    <source>
        <dbReference type="EMBL" id="CAI6342181.1"/>
    </source>
</evidence>
<protein>
    <submittedName>
        <fullName evidence="3">Uncharacterized protein</fullName>
    </submittedName>
</protein>
<evidence type="ECO:0000313" key="4">
    <source>
        <dbReference type="Proteomes" id="UP001152607"/>
    </source>
</evidence>
<reference evidence="3" key="1">
    <citation type="submission" date="2023-01" db="EMBL/GenBank/DDBJ databases">
        <authorList>
            <person name="Van Ghelder C."/>
            <person name="Rancurel C."/>
        </authorList>
    </citation>
    <scope>NUCLEOTIDE SEQUENCE</scope>
    <source>
        <strain evidence="3">CNCM I-4278</strain>
    </source>
</reference>
<feature type="coiled-coil region" evidence="1">
    <location>
        <begin position="291"/>
        <end position="318"/>
    </location>
</feature>
<evidence type="ECO:0000256" key="2">
    <source>
        <dbReference type="SAM" id="MobiDB-lite"/>
    </source>
</evidence>
<sequence length="332" mass="37226">MPSSTNDIQQWASTKFPAAFSALPPPKDLKFKAYDRNNFISGQENENISALVLIGKRRGKDTYACCRKKKVRVTAILVVQESEKLIQKNDLDSIDLASPFKLAIADKKSNSESRKPLYALIFYYLVAGGHLSSNHFRPNFEEDFGEACALISQKHQIKVKVEEHEGYTLDVLPAPSTDADSDMHGRPSKRAKTQHDSYNTDMEVAALQSMVQITRQISAELSKLKDEVKQLSSEKKGLENRLKNIEKENAAVKIQYNQAANDKHVWTRKAKDAEGKLAAMQRRCDHASLHSKSCEKRAEKAEKALKQANGTVSTLQGRIKTIREGAEALKRL</sequence>
<comment type="caution">
    <text evidence="3">The sequence shown here is derived from an EMBL/GenBank/DDBJ whole genome shotgun (WGS) entry which is preliminary data.</text>
</comment>
<dbReference type="SUPFAM" id="SSF57997">
    <property type="entry name" value="Tropomyosin"/>
    <property type="match status" value="1"/>
</dbReference>
<organism evidence="3 4">
    <name type="scientific">Periconia digitata</name>
    <dbReference type="NCBI Taxonomy" id="1303443"/>
    <lineage>
        <taxon>Eukaryota</taxon>
        <taxon>Fungi</taxon>
        <taxon>Dikarya</taxon>
        <taxon>Ascomycota</taxon>
        <taxon>Pezizomycotina</taxon>
        <taxon>Dothideomycetes</taxon>
        <taxon>Pleosporomycetidae</taxon>
        <taxon>Pleosporales</taxon>
        <taxon>Massarineae</taxon>
        <taxon>Periconiaceae</taxon>
        <taxon>Periconia</taxon>
    </lineage>
</organism>
<dbReference type="Gene3D" id="1.10.287.1490">
    <property type="match status" value="1"/>
</dbReference>
<gene>
    <name evidence="3" type="ORF">PDIGIT_LOCUS15386</name>
</gene>
<feature type="coiled-coil region" evidence="1">
    <location>
        <begin position="214"/>
        <end position="262"/>
    </location>
</feature>
<name>A0A9W4UTR0_9PLEO</name>